<proteinExistence type="predicted"/>
<evidence type="ECO:0000313" key="2">
    <source>
        <dbReference type="Proteomes" id="UP000465622"/>
    </source>
</evidence>
<gene>
    <name evidence="1" type="ORF">MMAGJ_29380</name>
</gene>
<protein>
    <recommendedName>
        <fullName evidence="3">HNH endonuclease</fullName>
    </recommendedName>
</protein>
<evidence type="ECO:0000313" key="1">
    <source>
        <dbReference type="EMBL" id="BBX33656.1"/>
    </source>
</evidence>
<evidence type="ECO:0008006" key="3">
    <source>
        <dbReference type="Google" id="ProtNLM"/>
    </source>
</evidence>
<name>A0ABM7HSX7_MYCME</name>
<accession>A0ABM7HSX7</accession>
<sequence>MTFAEPCVEPTLTPWTRADRTVPLYALTWCNGLTFTYHEGMTDDDSRVLLEQRLDDACAEHRRALQALREARVVRNAAVADARAGGLTWERIADHFGVVPTAPIAWMHRANCEGGH</sequence>
<organism evidence="1 2">
    <name type="scientific">Mycolicibacterium mageritense</name>
    <name type="common">Mycobacterium mageritense</name>
    <dbReference type="NCBI Taxonomy" id="53462"/>
    <lineage>
        <taxon>Bacteria</taxon>
        <taxon>Bacillati</taxon>
        <taxon>Actinomycetota</taxon>
        <taxon>Actinomycetes</taxon>
        <taxon>Mycobacteriales</taxon>
        <taxon>Mycobacteriaceae</taxon>
        <taxon>Mycolicibacterium</taxon>
    </lineage>
</organism>
<reference evidence="1 2" key="1">
    <citation type="journal article" date="2019" name="Emerg. Microbes Infect.">
        <title>Comprehensive subspecies identification of 175 nontuberculous mycobacteria species based on 7547 genomic profiles.</title>
        <authorList>
            <person name="Matsumoto Y."/>
            <person name="Kinjo T."/>
            <person name="Motooka D."/>
            <person name="Nabeya D."/>
            <person name="Jung N."/>
            <person name="Uechi K."/>
            <person name="Horii T."/>
            <person name="Iida T."/>
            <person name="Fujita J."/>
            <person name="Nakamura S."/>
        </authorList>
    </citation>
    <scope>NUCLEOTIDE SEQUENCE [LARGE SCALE GENOMIC DNA]</scope>
    <source>
        <strain evidence="1 2">JCM 12375</strain>
    </source>
</reference>
<dbReference type="EMBL" id="AP022567">
    <property type="protein sequence ID" value="BBX33656.1"/>
    <property type="molecule type" value="Genomic_DNA"/>
</dbReference>
<keyword evidence="2" id="KW-1185">Reference proteome</keyword>
<dbReference type="Proteomes" id="UP000465622">
    <property type="component" value="Chromosome"/>
</dbReference>